<dbReference type="EMBL" id="JAIWYP010000005">
    <property type="protein sequence ID" value="KAH3819064.1"/>
    <property type="molecule type" value="Genomic_DNA"/>
</dbReference>
<feature type="transmembrane region" description="Helical" evidence="1">
    <location>
        <begin position="38"/>
        <end position="58"/>
    </location>
</feature>
<reference evidence="2" key="2">
    <citation type="submission" date="2020-11" db="EMBL/GenBank/DDBJ databases">
        <authorList>
            <person name="McCartney M.A."/>
            <person name="Auch B."/>
            <person name="Kono T."/>
            <person name="Mallez S."/>
            <person name="Becker A."/>
            <person name="Gohl D.M."/>
            <person name="Silverstein K.A.T."/>
            <person name="Koren S."/>
            <person name="Bechman K.B."/>
            <person name="Herman A."/>
            <person name="Abrahante J.E."/>
            <person name="Garbe J."/>
        </authorList>
    </citation>
    <scope>NUCLEOTIDE SEQUENCE</scope>
    <source>
        <strain evidence="2">Duluth1</strain>
        <tissue evidence="2">Whole animal</tissue>
    </source>
</reference>
<sequence length="62" mass="6918">MSSLMLLCAKTTRKERCPHPEIFLPEDYALPLPPLPFVVRFWSGIFLTGVVIEVAAVFSSPV</sequence>
<name>A0A9D4JQH0_DREPO</name>
<evidence type="ECO:0000313" key="3">
    <source>
        <dbReference type="Proteomes" id="UP000828390"/>
    </source>
</evidence>
<keyword evidence="1" id="KW-0812">Transmembrane</keyword>
<organism evidence="2 3">
    <name type="scientific">Dreissena polymorpha</name>
    <name type="common">Zebra mussel</name>
    <name type="synonym">Mytilus polymorpha</name>
    <dbReference type="NCBI Taxonomy" id="45954"/>
    <lineage>
        <taxon>Eukaryota</taxon>
        <taxon>Metazoa</taxon>
        <taxon>Spiralia</taxon>
        <taxon>Lophotrochozoa</taxon>
        <taxon>Mollusca</taxon>
        <taxon>Bivalvia</taxon>
        <taxon>Autobranchia</taxon>
        <taxon>Heteroconchia</taxon>
        <taxon>Euheterodonta</taxon>
        <taxon>Imparidentia</taxon>
        <taxon>Neoheterodontei</taxon>
        <taxon>Myida</taxon>
        <taxon>Dreissenoidea</taxon>
        <taxon>Dreissenidae</taxon>
        <taxon>Dreissena</taxon>
    </lineage>
</organism>
<dbReference type="Proteomes" id="UP000828390">
    <property type="component" value="Unassembled WGS sequence"/>
</dbReference>
<keyword evidence="3" id="KW-1185">Reference proteome</keyword>
<dbReference type="AlphaFoldDB" id="A0A9D4JQH0"/>
<evidence type="ECO:0000313" key="2">
    <source>
        <dbReference type="EMBL" id="KAH3819064.1"/>
    </source>
</evidence>
<keyword evidence="1" id="KW-0472">Membrane</keyword>
<proteinExistence type="predicted"/>
<accession>A0A9D4JQH0</accession>
<evidence type="ECO:0000256" key="1">
    <source>
        <dbReference type="SAM" id="Phobius"/>
    </source>
</evidence>
<comment type="caution">
    <text evidence="2">The sequence shown here is derived from an EMBL/GenBank/DDBJ whole genome shotgun (WGS) entry which is preliminary data.</text>
</comment>
<keyword evidence="1" id="KW-1133">Transmembrane helix</keyword>
<reference evidence="2" key="1">
    <citation type="journal article" date="2019" name="bioRxiv">
        <title>The Genome of the Zebra Mussel, Dreissena polymorpha: A Resource for Invasive Species Research.</title>
        <authorList>
            <person name="McCartney M.A."/>
            <person name="Auch B."/>
            <person name="Kono T."/>
            <person name="Mallez S."/>
            <person name="Zhang Y."/>
            <person name="Obille A."/>
            <person name="Becker A."/>
            <person name="Abrahante J.E."/>
            <person name="Garbe J."/>
            <person name="Badalamenti J.P."/>
            <person name="Herman A."/>
            <person name="Mangelson H."/>
            <person name="Liachko I."/>
            <person name="Sullivan S."/>
            <person name="Sone E.D."/>
            <person name="Koren S."/>
            <person name="Silverstein K.A.T."/>
            <person name="Beckman K.B."/>
            <person name="Gohl D.M."/>
        </authorList>
    </citation>
    <scope>NUCLEOTIDE SEQUENCE</scope>
    <source>
        <strain evidence="2">Duluth1</strain>
        <tissue evidence="2">Whole animal</tissue>
    </source>
</reference>
<gene>
    <name evidence="2" type="ORF">DPMN_120794</name>
</gene>
<protein>
    <submittedName>
        <fullName evidence="2">Uncharacterized protein</fullName>
    </submittedName>
</protein>